<accession>B7Q605</accession>
<keyword evidence="4" id="KW-1185">Reference proteome</keyword>
<evidence type="ECO:0000256" key="1">
    <source>
        <dbReference type="SAM" id="MobiDB-lite"/>
    </source>
</evidence>
<dbReference type="Proteomes" id="UP000001555">
    <property type="component" value="Unassembled WGS sequence"/>
</dbReference>
<dbReference type="AlphaFoldDB" id="B7Q605"/>
<evidence type="ECO:0000313" key="4">
    <source>
        <dbReference type="Proteomes" id="UP000001555"/>
    </source>
</evidence>
<dbReference type="VEuPathDB" id="VectorBase:ISCW021655"/>
<gene>
    <name evidence="2" type="ORF">IscW_ISCW021655</name>
</gene>
<dbReference type="HOGENOM" id="CLU_1220869_0_0_1"/>
<feature type="compositionally biased region" description="Polar residues" evidence="1">
    <location>
        <begin position="131"/>
        <end position="142"/>
    </location>
</feature>
<dbReference type="VEuPathDB" id="VectorBase:ISCI021655"/>
<organism>
    <name type="scientific">Ixodes scapularis</name>
    <name type="common">Black-legged tick</name>
    <name type="synonym">Deer tick</name>
    <dbReference type="NCBI Taxonomy" id="6945"/>
    <lineage>
        <taxon>Eukaryota</taxon>
        <taxon>Metazoa</taxon>
        <taxon>Ecdysozoa</taxon>
        <taxon>Arthropoda</taxon>
        <taxon>Chelicerata</taxon>
        <taxon>Arachnida</taxon>
        <taxon>Acari</taxon>
        <taxon>Parasitiformes</taxon>
        <taxon>Ixodida</taxon>
        <taxon>Ixodoidea</taxon>
        <taxon>Ixodidae</taxon>
        <taxon>Ixodinae</taxon>
        <taxon>Ixodes</taxon>
    </lineage>
</organism>
<evidence type="ECO:0000313" key="2">
    <source>
        <dbReference type="EMBL" id="EEC14277.1"/>
    </source>
</evidence>
<dbReference type="EnsemblMetazoa" id="ISCW021655-RA">
    <property type="protein sequence ID" value="ISCW021655-PA"/>
    <property type="gene ID" value="ISCW021655"/>
</dbReference>
<reference evidence="3" key="2">
    <citation type="submission" date="2020-05" db="UniProtKB">
        <authorList>
            <consortium name="EnsemblMetazoa"/>
        </authorList>
    </citation>
    <scope>IDENTIFICATION</scope>
    <source>
        <strain evidence="3">wikel</strain>
    </source>
</reference>
<name>B7Q605_IXOSC</name>
<sequence>MARVTESLWERQSAFLPNKLQGQPGVKGNVVFLGGATVPAVVMNILEKSSKFAMEPSVRPSDMLTLVRQAGASLGPQPFESDSRLVTAVAVQRPAPSPVISYGRRPPGCDDVSAFSHCPDGRLAPSRRDSASSTDSYASWTAGQAVAQQPRRYESRQVGATLPRGRPLQRRSSTGDAYETPRYENLAFHRSLKGNAVATVRPRNGRRSYRVSGGPQHEDSVHEAGGN</sequence>
<dbReference type="InParanoid" id="B7Q605"/>
<dbReference type="EMBL" id="ABJB011088776">
    <property type="status" value="NOT_ANNOTATED_CDS"/>
    <property type="molecule type" value="Genomic_DNA"/>
</dbReference>
<feature type="region of interest" description="Disordered" evidence="1">
    <location>
        <begin position="120"/>
        <end position="227"/>
    </location>
</feature>
<dbReference type="PaxDb" id="6945-B7Q605"/>
<protein>
    <submittedName>
        <fullName evidence="2 3">Uncharacterized protein</fullName>
    </submittedName>
</protein>
<feature type="compositionally biased region" description="Basic and acidic residues" evidence="1">
    <location>
        <begin position="216"/>
        <end position="227"/>
    </location>
</feature>
<dbReference type="EMBL" id="DS864397">
    <property type="protein sequence ID" value="EEC14277.1"/>
    <property type="molecule type" value="Genomic_DNA"/>
</dbReference>
<proteinExistence type="predicted"/>
<evidence type="ECO:0000313" key="3">
    <source>
        <dbReference type="EnsemblMetazoa" id="ISCW021655-PA"/>
    </source>
</evidence>
<reference evidence="2 4" key="1">
    <citation type="submission" date="2008-03" db="EMBL/GenBank/DDBJ databases">
        <title>Annotation of Ixodes scapularis.</title>
        <authorList>
            <consortium name="Ixodes scapularis Genome Project Consortium"/>
            <person name="Caler E."/>
            <person name="Hannick L.I."/>
            <person name="Bidwell S."/>
            <person name="Joardar V."/>
            <person name="Thiagarajan M."/>
            <person name="Amedeo P."/>
            <person name="Galinsky K.J."/>
            <person name="Schobel S."/>
            <person name="Inman J."/>
            <person name="Hostetler J."/>
            <person name="Miller J."/>
            <person name="Hammond M."/>
            <person name="Megy K."/>
            <person name="Lawson D."/>
            <person name="Kodira C."/>
            <person name="Sutton G."/>
            <person name="Meyer J."/>
            <person name="Hill C.A."/>
            <person name="Birren B."/>
            <person name="Nene V."/>
            <person name="Collins F."/>
            <person name="Alarcon-Chaidez F."/>
            <person name="Wikel S."/>
            <person name="Strausberg R."/>
        </authorList>
    </citation>
    <scope>NUCLEOTIDE SEQUENCE [LARGE SCALE GENOMIC DNA]</scope>
    <source>
        <strain evidence="4">Wikel</strain>
        <strain evidence="2">Wikel colony</strain>
    </source>
</reference>